<comment type="caution">
    <text evidence="1">The sequence shown here is derived from an EMBL/GenBank/DDBJ whole genome shotgun (WGS) entry which is preliminary data.</text>
</comment>
<accession>G5R850</accession>
<dbReference type="EMBL" id="AFCU01001886">
    <property type="protein sequence ID" value="EHC79864.1"/>
    <property type="molecule type" value="Genomic_DNA"/>
</dbReference>
<dbReference type="SUPFAM" id="SSF56672">
    <property type="entry name" value="DNA/RNA polymerases"/>
    <property type="match status" value="1"/>
</dbReference>
<gene>
    <name evidence="1" type="ORF">LTSESEN_5943</name>
</gene>
<dbReference type="AlphaFoldDB" id="G5R850"/>
<dbReference type="Gene3D" id="3.30.70.370">
    <property type="match status" value="1"/>
</dbReference>
<reference evidence="1 2" key="1">
    <citation type="journal article" date="2011" name="BMC Genomics">
        <title>Genome sequencing reveals diversification of virulence factor content and possible host adaptation in distinct subpopulations of Salmonella enterica.</title>
        <authorList>
            <person name="den Bakker H.C."/>
            <person name="Moreno Switt A.I."/>
            <person name="Govoni G."/>
            <person name="Cummings C.A."/>
            <person name="Ranieri M.L."/>
            <person name="Degoricija L."/>
            <person name="Hoelzer K."/>
            <person name="Rodriguez-Rivera L.D."/>
            <person name="Brown S."/>
            <person name="Bolchacova E."/>
            <person name="Furtado M.R."/>
            <person name="Wiedmann M."/>
        </authorList>
    </citation>
    <scope>NUCLEOTIDE SEQUENCE [LARGE SCALE GENOMIC DNA]</scope>
    <source>
        <strain evidence="1 2">A4-543</strain>
    </source>
</reference>
<evidence type="ECO:0000313" key="1">
    <source>
        <dbReference type="EMBL" id="EHC79864.1"/>
    </source>
</evidence>
<dbReference type="BioCyc" id="SENT913082:G120J-2686-MONOMER"/>
<dbReference type="InterPro" id="IPR043502">
    <property type="entry name" value="DNA/RNA_pol_sf"/>
</dbReference>
<protein>
    <submittedName>
        <fullName evidence="1">DNA polymerase I</fullName>
    </submittedName>
</protein>
<organism evidence="1 2">
    <name type="scientific">Salmonella enterica subsp. enterica serovar Senftenberg str. A4-543</name>
    <dbReference type="NCBI Taxonomy" id="913082"/>
    <lineage>
        <taxon>Bacteria</taxon>
        <taxon>Pseudomonadati</taxon>
        <taxon>Pseudomonadota</taxon>
        <taxon>Gammaproteobacteria</taxon>
        <taxon>Enterobacterales</taxon>
        <taxon>Enterobacteriaceae</taxon>
        <taxon>Salmonella</taxon>
    </lineage>
</organism>
<evidence type="ECO:0000313" key="2">
    <source>
        <dbReference type="Proteomes" id="UP000005065"/>
    </source>
</evidence>
<proteinExistence type="predicted"/>
<dbReference type="Proteomes" id="UP000005065">
    <property type="component" value="Unassembled WGS sequence"/>
</dbReference>
<sequence>MHKDDLDAVAKRIHQLMENCTRIDVPLLVEVGSGENWDQAH</sequence>
<dbReference type="PATRIC" id="fig|913082.3.peg.4654"/>
<name>G5R850_SALSE</name>